<sequence length="173" mass="19051">MSTNLQITELLSPDISDFDRLVVILKEAFAFQDGIVNPPSSVSRVDSAELQWRFDRDTVLVARDVANNGFIIGQVWIEQGVDDAYFYKMSVDPACHGRGIGQALINAALDHVAKTGRLTKARLHVRKELAGNIAFFTRCGFAITGEGNHPGFDAPTYVIMTRDILPQETLSIA</sequence>
<evidence type="ECO:0000259" key="1">
    <source>
        <dbReference type="PROSITE" id="PS51186"/>
    </source>
</evidence>
<protein>
    <submittedName>
        <fullName evidence="2">GNAT family N-acetyltransferase</fullName>
    </submittedName>
</protein>
<accession>A0A2N3KZ13</accession>
<feature type="domain" description="N-acetyltransferase" evidence="1">
    <location>
        <begin position="8"/>
        <end position="163"/>
    </location>
</feature>
<dbReference type="SUPFAM" id="SSF55729">
    <property type="entry name" value="Acyl-CoA N-acyltransferases (Nat)"/>
    <property type="match status" value="1"/>
</dbReference>
<dbReference type="GO" id="GO:0016747">
    <property type="term" value="F:acyltransferase activity, transferring groups other than amino-acyl groups"/>
    <property type="evidence" value="ECO:0007669"/>
    <property type="project" value="InterPro"/>
</dbReference>
<evidence type="ECO:0000313" key="2">
    <source>
        <dbReference type="EMBL" id="PKR55716.1"/>
    </source>
</evidence>
<keyword evidence="2" id="KW-0808">Transferase</keyword>
<dbReference type="CDD" id="cd04301">
    <property type="entry name" value="NAT_SF"/>
    <property type="match status" value="1"/>
</dbReference>
<organism evidence="2 3">
    <name type="scientific">Thalassospira marina</name>
    <dbReference type="NCBI Taxonomy" id="2048283"/>
    <lineage>
        <taxon>Bacteria</taxon>
        <taxon>Pseudomonadati</taxon>
        <taxon>Pseudomonadota</taxon>
        <taxon>Alphaproteobacteria</taxon>
        <taxon>Rhodospirillales</taxon>
        <taxon>Thalassospiraceae</taxon>
        <taxon>Thalassospira</taxon>
    </lineage>
</organism>
<dbReference type="EMBL" id="NWTK01000001">
    <property type="protein sequence ID" value="PKR55716.1"/>
    <property type="molecule type" value="Genomic_DNA"/>
</dbReference>
<name>A0A2N3KZ13_9PROT</name>
<evidence type="ECO:0000313" key="3">
    <source>
        <dbReference type="Proteomes" id="UP000233597"/>
    </source>
</evidence>
<dbReference type="InterPro" id="IPR016181">
    <property type="entry name" value="Acyl_CoA_acyltransferase"/>
</dbReference>
<dbReference type="InterPro" id="IPR000182">
    <property type="entry name" value="GNAT_dom"/>
</dbReference>
<dbReference type="AlphaFoldDB" id="A0A2N3KZ13"/>
<dbReference type="RefSeq" id="WP_101263710.1">
    <property type="nucleotide sequence ID" value="NZ_NWTK01000001.1"/>
</dbReference>
<dbReference type="PROSITE" id="PS51186">
    <property type="entry name" value="GNAT"/>
    <property type="match status" value="1"/>
</dbReference>
<proteinExistence type="predicted"/>
<dbReference type="Gene3D" id="3.40.630.30">
    <property type="match status" value="1"/>
</dbReference>
<gene>
    <name evidence="2" type="ORF">COO20_00365</name>
</gene>
<reference evidence="2 3" key="1">
    <citation type="submission" date="2017-09" db="EMBL/GenBank/DDBJ databases">
        <title>Biodiversity and function of Thalassospira species in the particle-attached aromatic-hydrocarbon-degrading consortia from the surface seawater of the South China Sea.</title>
        <authorList>
            <person name="Dong C."/>
            <person name="Liu R."/>
            <person name="Shao Z."/>
        </authorList>
    </citation>
    <scope>NUCLEOTIDE SEQUENCE [LARGE SCALE GENOMIC DNA]</scope>
    <source>
        <strain evidence="2 3">CSC1P2</strain>
    </source>
</reference>
<dbReference type="OrthoDB" id="9789603at2"/>
<dbReference type="Proteomes" id="UP000233597">
    <property type="component" value="Unassembled WGS sequence"/>
</dbReference>
<comment type="caution">
    <text evidence="2">The sequence shown here is derived from an EMBL/GenBank/DDBJ whole genome shotgun (WGS) entry which is preliminary data.</text>
</comment>
<dbReference type="Pfam" id="PF00583">
    <property type="entry name" value="Acetyltransf_1"/>
    <property type="match status" value="1"/>
</dbReference>